<sequence>MVGLPYDCLANPLGAVRLTFDKAVASSGSDPTTFNGRDWGATDIFRDFLFDNGGLSQVPILNATNLRWIQPNTLVRFRGMIQDMLGNEFYVGAYKDGATWRTNKFTDVSQFPMDSSADTRIWERRLLYCVPVPGQNSWTESSSEVVLNPYVNWISPTREKRQREDNASTDDVDDVDMQVSDHEIQDSPCTKKMREGGPVSLSSHLEESTTEGTCPSTSMVFDFDRNSFPCLVKVYDSLEADLKLNDVFEFVGVLTFDLEPSVDKADCDEFTSTLCEDELSHSPPSKVPRLHCLVHRKLAVHDFLSSSPIMEPKSNLVKEMRETLLGHLTAVLGNDGVAAHFMLLHLLSRVHARVDTLAVGKLSLNLTGFNKENVSIFGNRLNLAVKNLVPFTYFMPLTVDYLNTASLAPRKDYETSRLVSGVLQLAEGSHMMIDETHLQAGTLNSVGVENARLIKNLMELQKVEYDFKYYKMEMEADVQLLILSEGKSNILPADLVLPFRPLSVESCEIGDAEALKAWRWYLASLKSLPHSIEPDMQKVVEDDLVAARQADRSLGSQDFSRWLTMGRLMSVSFGETSLSLEHWQMVKELERLRRERLQLKIN</sequence>
<proteinExistence type="predicted"/>
<evidence type="ECO:0000313" key="2">
    <source>
        <dbReference type="Proteomes" id="UP001060215"/>
    </source>
</evidence>
<protein>
    <submittedName>
        <fullName evidence="1">Mini-chromosome maintenance complex-binding protein</fullName>
    </submittedName>
</protein>
<evidence type="ECO:0000313" key="1">
    <source>
        <dbReference type="EMBL" id="KAI8029029.1"/>
    </source>
</evidence>
<name>A0ACC0IUT3_9ERIC</name>
<dbReference type="EMBL" id="CM045758">
    <property type="protein sequence ID" value="KAI8029029.1"/>
    <property type="molecule type" value="Genomic_DNA"/>
</dbReference>
<gene>
    <name evidence="1" type="ORF">LOK49_LG01G01056</name>
</gene>
<reference evidence="1 2" key="1">
    <citation type="journal article" date="2022" name="Plant J.">
        <title>Chromosome-level genome of Camellia lanceoleosa provides a valuable resource for understanding genome evolution and self-incompatibility.</title>
        <authorList>
            <person name="Gong W."/>
            <person name="Xiao S."/>
            <person name="Wang L."/>
            <person name="Liao Z."/>
            <person name="Chang Y."/>
            <person name="Mo W."/>
            <person name="Hu G."/>
            <person name="Li W."/>
            <person name="Zhao G."/>
            <person name="Zhu H."/>
            <person name="Hu X."/>
            <person name="Ji K."/>
            <person name="Xiang X."/>
            <person name="Song Q."/>
            <person name="Yuan D."/>
            <person name="Jin S."/>
            <person name="Zhang L."/>
        </authorList>
    </citation>
    <scope>NUCLEOTIDE SEQUENCE [LARGE SCALE GENOMIC DNA]</scope>
    <source>
        <strain evidence="1">SQ_2022a</strain>
    </source>
</reference>
<accession>A0ACC0IUT3</accession>
<dbReference type="Proteomes" id="UP001060215">
    <property type="component" value="Chromosome 1"/>
</dbReference>
<keyword evidence="2" id="KW-1185">Reference proteome</keyword>
<comment type="caution">
    <text evidence="1">The sequence shown here is derived from an EMBL/GenBank/DDBJ whole genome shotgun (WGS) entry which is preliminary data.</text>
</comment>
<organism evidence="1 2">
    <name type="scientific">Camellia lanceoleosa</name>
    <dbReference type="NCBI Taxonomy" id="1840588"/>
    <lineage>
        <taxon>Eukaryota</taxon>
        <taxon>Viridiplantae</taxon>
        <taxon>Streptophyta</taxon>
        <taxon>Embryophyta</taxon>
        <taxon>Tracheophyta</taxon>
        <taxon>Spermatophyta</taxon>
        <taxon>Magnoliopsida</taxon>
        <taxon>eudicotyledons</taxon>
        <taxon>Gunneridae</taxon>
        <taxon>Pentapetalae</taxon>
        <taxon>asterids</taxon>
        <taxon>Ericales</taxon>
        <taxon>Theaceae</taxon>
        <taxon>Camellia</taxon>
    </lineage>
</organism>